<dbReference type="EC" id="2.7.7.7" evidence="11"/>
<evidence type="ECO:0000256" key="10">
    <source>
        <dbReference type="ARBA" id="ARBA00049244"/>
    </source>
</evidence>
<dbReference type="InterPro" id="IPR001270">
    <property type="entry name" value="ClpA/B"/>
</dbReference>
<dbReference type="InterPro" id="IPR045085">
    <property type="entry name" value="HLD_clamp_pol_III_gamma_tau"/>
</dbReference>
<dbReference type="PANTHER" id="PTHR11669:SF0">
    <property type="entry name" value="PROTEIN STICHEL-LIKE 2"/>
    <property type="match status" value="1"/>
</dbReference>
<evidence type="ECO:0000256" key="11">
    <source>
        <dbReference type="RuleBase" id="RU364063"/>
    </source>
</evidence>
<evidence type="ECO:0000256" key="6">
    <source>
        <dbReference type="ARBA" id="ARBA00022741"/>
    </source>
</evidence>
<dbReference type="GO" id="GO:0003887">
    <property type="term" value="F:DNA-directed DNA polymerase activity"/>
    <property type="evidence" value="ECO:0007669"/>
    <property type="project" value="UniProtKB-KW"/>
</dbReference>
<evidence type="ECO:0000256" key="7">
    <source>
        <dbReference type="ARBA" id="ARBA00022833"/>
    </source>
</evidence>
<sequence length="686" mass="75656">MQPVQMRGLTPICLAPGGKIWENPHPMSYQVFARKYRPLTFDDVLGQEHVVRTLRNAIEQNRLAHAYLFVGPRGTGKTSTARIFAKALNCPDGPKADFDPHCDICEEIAEGRSLDVLEIDGASNRGIDHIRDLRDNVQFAPSRGQFRIVYIDEVHMLTKESFNALLKTLEEPPPHVKFIFATTEPHKILPTILSRCQRFDLRPIPAPVIAEHLMNIAAKEGVTLAEAAAFGIARVADGGMRDAQSMLDQLVSFCGSNIEEQHVNDIFGVTSRETVSRALAYMLQRELPSLLHLVHELSEAGRDMAQLLTELMSAVRELLVAKVAPEETQNSIPEHWRGPLQQLLAQTATDKILRLMEVLTSTEERMRWSSNKRLHLEMGLIQAVHSLSEANISDIIRALEGAPLPETPIATTALPTVSLPENRPDTAPTASPAPQPEIPASIPEPVHTPQTPAPAQPPVPEPSIEIPAAATSEPSLPEQHYPMPDSFDEPATAAAPEPTRSLEPIDDAPPFFGSEPDTLYVAEADISISPLTIDIWKKIFLDLHQAKPLQAGFISHAEFISEEENFFIVAVHPEDIEGRDTLLSEEVKTFIETRVQRFTGRNLNLRVETDSTLPAPMEEALEPLPPPPPPPAPTPQNKPKPNTAPPPSSAAEPPSDAPSTQLDPEIFYKDPLIQKALDEFHARIIS</sequence>
<reference evidence="15" key="1">
    <citation type="submission" date="2016-09" db="EMBL/GenBank/DDBJ databases">
        <authorList>
            <person name="Koehorst J."/>
        </authorList>
    </citation>
    <scope>NUCLEOTIDE SEQUENCE [LARGE SCALE GENOMIC DNA]</scope>
</reference>
<evidence type="ECO:0000256" key="8">
    <source>
        <dbReference type="ARBA" id="ARBA00022840"/>
    </source>
</evidence>
<feature type="region of interest" description="Disordered" evidence="12">
    <location>
        <begin position="412"/>
        <end position="500"/>
    </location>
</feature>
<dbReference type="KEGG" id="agl:PYTT_1316"/>
<gene>
    <name evidence="11" type="primary">dnaX</name>
    <name evidence="14" type="ORF">PYTT_1316</name>
</gene>
<evidence type="ECO:0000313" key="14">
    <source>
        <dbReference type="EMBL" id="SEH86691.1"/>
    </source>
</evidence>
<evidence type="ECO:0000256" key="1">
    <source>
        <dbReference type="ARBA" id="ARBA00006360"/>
    </source>
</evidence>
<name>A0A1H6LP40_9BACT</name>
<keyword evidence="4 11" id="KW-0235">DNA replication</keyword>
<accession>A0A1H6LP40</accession>
<dbReference type="SUPFAM" id="SSF48019">
    <property type="entry name" value="post-AAA+ oligomerization domain-like"/>
    <property type="match status" value="1"/>
</dbReference>
<evidence type="ECO:0000256" key="2">
    <source>
        <dbReference type="ARBA" id="ARBA00022679"/>
    </source>
</evidence>
<dbReference type="EMBL" id="LT629973">
    <property type="protein sequence ID" value="SEH86691.1"/>
    <property type="molecule type" value="Genomic_DNA"/>
</dbReference>
<dbReference type="Gene3D" id="1.10.8.60">
    <property type="match status" value="1"/>
</dbReference>
<dbReference type="Proteomes" id="UP000176204">
    <property type="component" value="Chromosome I"/>
</dbReference>
<dbReference type="GO" id="GO:0046872">
    <property type="term" value="F:metal ion binding"/>
    <property type="evidence" value="ECO:0007669"/>
    <property type="project" value="UniProtKB-KW"/>
</dbReference>
<dbReference type="Gene3D" id="3.40.50.300">
    <property type="entry name" value="P-loop containing nucleotide triphosphate hydrolases"/>
    <property type="match status" value="1"/>
</dbReference>
<evidence type="ECO:0000256" key="4">
    <source>
        <dbReference type="ARBA" id="ARBA00022705"/>
    </source>
</evidence>
<keyword evidence="15" id="KW-1185">Reference proteome</keyword>
<feature type="domain" description="AAA+ ATPase" evidence="13">
    <location>
        <begin position="63"/>
        <end position="205"/>
    </location>
</feature>
<dbReference type="InterPro" id="IPR022754">
    <property type="entry name" value="DNA_pol_III_gamma-3"/>
</dbReference>
<feature type="compositionally biased region" description="Low complexity" evidence="12">
    <location>
        <begin position="649"/>
        <end position="659"/>
    </location>
</feature>
<evidence type="ECO:0000313" key="15">
    <source>
        <dbReference type="Proteomes" id="UP000176204"/>
    </source>
</evidence>
<dbReference type="InterPro" id="IPR050238">
    <property type="entry name" value="DNA_Rep/Repair_Clamp_Loader"/>
</dbReference>
<keyword evidence="7" id="KW-0862">Zinc</keyword>
<dbReference type="InterPro" id="IPR008921">
    <property type="entry name" value="DNA_pol3_clamp-load_cplx_C"/>
</dbReference>
<evidence type="ECO:0000256" key="5">
    <source>
        <dbReference type="ARBA" id="ARBA00022723"/>
    </source>
</evidence>
<feature type="compositionally biased region" description="Low complexity" evidence="12">
    <location>
        <begin position="489"/>
        <end position="499"/>
    </location>
</feature>
<dbReference type="Pfam" id="PF12169">
    <property type="entry name" value="DNA_pol3_gamma3"/>
    <property type="match status" value="1"/>
</dbReference>
<dbReference type="GO" id="GO:0005524">
    <property type="term" value="F:ATP binding"/>
    <property type="evidence" value="ECO:0007669"/>
    <property type="project" value="UniProtKB-KW"/>
</dbReference>
<dbReference type="FunFam" id="3.40.50.300:FF:000014">
    <property type="entry name" value="DNA polymerase III subunit gamma/tau"/>
    <property type="match status" value="1"/>
</dbReference>
<keyword evidence="5" id="KW-0479">Metal-binding</keyword>
<dbReference type="NCBIfam" id="NF004046">
    <property type="entry name" value="PRK05563.1"/>
    <property type="match status" value="1"/>
</dbReference>
<dbReference type="AlphaFoldDB" id="A0A1H6LP40"/>
<feature type="compositionally biased region" description="Pro residues" evidence="12">
    <location>
        <begin position="623"/>
        <end position="648"/>
    </location>
</feature>
<comment type="catalytic activity">
    <reaction evidence="10 11">
        <text>DNA(n) + a 2'-deoxyribonucleoside 5'-triphosphate = DNA(n+1) + diphosphate</text>
        <dbReference type="Rhea" id="RHEA:22508"/>
        <dbReference type="Rhea" id="RHEA-COMP:17339"/>
        <dbReference type="Rhea" id="RHEA-COMP:17340"/>
        <dbReference type="ChEBI" id="CHEBI:33019"/>
        <dbReference type="ChEBI" id="CHEBI:61560"/>
        <dbReference type="ChEBI" id="CHEBI:173112"/>
        <dbReference type="EC" id="2.7.7.7"/>
    </reaction>
</comment>
<evidence type="ECO:0000256" key="3">
    <source>
        <dbReference type="ARBA" id="ARBA00022695"/>
    </source>
</evidence>
<dbReference type="STRING" id="1679444.PYTT_1316"/>
<dbReference type="CDD" id="cd18137">
    <property type="entry name" value="HLD_clamp_pol_III_gamma_tau"/>
    <property type="match status" value="1"/>
</dbReference>
<feature type="compositionally biased region" description="Pro residues" evidence="12">
    <location>
        <begin position="451"/>
        <end position="461"/>
    </location>
</feature>
<keyword evidence="2 11" id="KW-0808">Transferase</keyword>
<comment type="similarity">
    <text evidence="1 11">Belongs to the DnaX/STICHEL family.</text>
</comment>
<keyword evidence="6 11" id="KW-0547">Nucleotide-binding</keyword>
<dbReference type="SUPFAM" id="SSF52540">
    <property type="entry name" value="P-loop containing nucleoside triphosphate hydrolases"/>
    <property type="match status" value="1"/>
</dbReference>
<dbReference type="InterPro" id="IPR012763">
    <property type="entry name" value="DNA_pol_III_sug/sutau_N"/>
</dbReference>
<dbReference type="CDD" id="cd00009">
    <property type="entry name" value="AAA"/>
    <property type="match status" value="1"/>
</dbReference>
<evidence type="ECO:0000259" key="13">
    <source>
        <dbReference type="SMART" id="SM00382"/>
    </source>
</evidence>
<dbReference type="InterPro" id="IPR003593">
    <property type="entry name" value="AAA+_ATPase"/>
</dbReference>
<dbReference type="GO" id="GO:0006261">
    <property type="term" value="P:DNA-templated DNA replication"/>
    <property type="evidence" value="ECO:0007669"/>
    <property type="project" value="TreeGrafter"/>
</dbReference>
<dbReference type="GO" id="GO:0009360">
    <property type="term" value="C:DNA polymerase III complex"/>
    <property type="evidence" value="ECO:0007669"/>
    <property type="project" value="InterPro"/>
</dbReference>
<organism evidence="14 15">
    <name type="scientific">Akkermansia glycaniphila</name>
    <dbReference type="NCBI Taxonomy" id="1679444"/>
    <lineage>
        <taxon>Bacteria</taxon>
        <taxon>Pseudomonadati</taxon>
        <taxon>Verrucomicrobiota</taxon>
        <taxon>Verrucomicrobiia</taxon>
        <taxon>Verrucomicrobiales</taxon>
        <taxon>Akkermansiaceae</taxon>
        <taxon>Akkermansia</taxon>
    </lineage>
</organism>
<keyword evidence="9 11" id="KW-0239">DNA-directed DNA polymerase</keyword>
<keyword evidence="3 11" id="KW-0548">Nucleotidyltransferase</keyword>
<comment type="subunit">
    <text evidence="11">DNA polymerase III contains a core (composed of alpha, epsilon and theta chains) that associates with a tau subunit. This core dimerizes to form the POLIII' complex. PolIII' associates with the gamma complex (composed of gamma, delta, delta', psi and chi chains) and with the beta chain to form the complete DNA polymerase III complex.</text>
</comment>
<dbReference type="SMART" id="SM00382">
    <property type="entry name" value="AAA"/>
    <property type="match status" value="1"/>
</dbReference>
<evidence type="ECO:0000256" key="12">
    <source>
        <dbReference type="SAM" id="MobiDB-lite"/>
    </source>
</evidence>
<comment type="function">
    <text evidence="11">DNA polymerase III is a complex, multichain enzyme responsible for most of the replicative synthesis in bacteria. This DNA polymerase also exhibits 3' to 5' exonuclease activity.</text>
</comment>
<proteinExistence type="inferred from homology"/>
<dbReference type="Pfam" id="PF13177">
    <property type="entry name" value="DNA_pol3_delta2"/>
    <property type="match status" value="1"/>
</dbReference>
<protein>
    <recommendedName>
        <fullName evidence="11">DNA polymerase III subunit gamma/tau</fullName>
        <ecNumber evidence="11">2.7.7.7</ecNumber>
    </recommendedName>
</protein>
<keyword evidence="8 11" id="KW-0067">ATP-binding</keyword>
<dbReference type="GO" id="GO:0003677">
    <property type="term" value="F:DNA binding"/>
    <property type="evidence" value="ECO:0007669"/>
    <property type="project" value="InterPro"/>
</dbReference>
<dbReference type="Gene3D" id="1.20.272.10">
    <property type="match status" value="1"/>
</dbReference>
<dbReference type="NCBIfam" id="TIGR02397">
    <property type="entry name" value="dnaX_nterm"/>
    <property type="match status" value="1"/>
</dbReference>
<dbReference type="RefSeq" id="WP_245741016.1">
    <property type="nucleotide sequence ID" value="NZ_LIGX01000012.1"/>
</dbReference>
<feature type="region of interest" description="Disordered" evidence="12">
    <location>
        <begin position="617"/>
        <end position="667"/>
    </location>
</feature>
<dbReference type="PRINTS" id="PR00300">
    <property type="entry name" value="CLPPROTEASEA"/>
</dbReference>
<evidence type="ECO:0000256" key="9">
    <source>
        <dbReference type="ARBA" id="ARBA00022932"/>
    </source>
</evidence>
<dbReference type="PANTHER" id="PTHR11669">
    <property type="entry name" value="REPLICATION FACTOR C / DNA POLYMERASE III GAMMA-TAU SUBUNIT"/>
    <property type="match status" value="1"/>
</dbReference>
<dbReference type="InterPro" id="IPR027417">
    <property type="entry name" value="P-loop_NTPase"/>
</dbReference>
<dbReference type="Pfam" id="PF22608">
    <property type="entry name" value="DNAX_ATPase_lid"/>
    <property type="match status" value="1"/>
</dbReference>